<organism evidence="6 7">
    <name type="scientific">Penaeus vannamei</name>
    <name type="common">Whiteleg shrimp</name>
    <name type="synonym">Litopenaeus vannamei</name>
    <dbReference type="NCBI Taxonomy" id="6689"/>
    <lineage>
        <taxon>Eukaryota</taxon>
        <taxon>Metazoa</taxon>
        <taxon>Ecdysozoa</taxon>
        <taxon>Arthropoda</taxon>
        <taxon>Crustacea</taxon>
        <taxon>Multicrustacea</taxon>
        <taxon>Malacostraca</taxon>
        <taxon>Eumalacostraca</taxon>
        <taxon>Eucarida</taxon>
        <taxon>Decapoda</taxon>
        <taxon>Dendrobranchiata</taxon>
        <taxon>Penaeoidea</taxon>
        <taxon>Penaeidae</taxon>
        <taxon>Penaeus</taxon>
    </lineage>
</organism>
<dbReference type="InterPro" id="IPR018247">
    <property type="entry name" value="EF_Hand_1_Ca_BS"/>
</dbReference>
<dbReference type="InterPro" id="IPR028846">
    <property type="entry name" value="Recoverin"/>
</dbReference>
<dbReference type="InterPro" id="IPR011992">
    <property type="entry name" value="EF-hand-dom_pair"/>
</dbReference>
<dbReference type="Proteomes" id="UP000283509">
    <property type="component" value="Unassembled WGS sequence"/>
</dbReference>
<dbReference type="Gene3D" id="1.10.238.10">
    <property type="entry name" value="EF-hand"/>
    <property type="match status" value="1"/>
</dbReference>
<dbReference type="AlphaFoldDB" id="A0A3R7Q343"/>
<evidence type="ECO:0000256" key="1">
    <source>
        <dbReference type="ARBA" id="ARBA00022723"/>
    </source>
</evidence>
<dbReference type="SUPFAM" id="SSF47473">
    <property type="entry name" value="EF-hand"/>
    <property type="match status" value="1"/>
</dbReference>
<accession>A0A3R7Q343</accession>
<evidence type="ECO:0000256" key="3">
    <source>
        <dbReference type="ARBA" id="ARBA00022837"/>
    </source>
</evidence>
<feature type="region of interest" description="Disordered" evidence="4">
    <location>
        <begin position="85"/>
        <end position="104"/>
    </location>
</feature>
<sequence length="258" mass="28283">MLGQSVSRARALPPRIGPPWRRESPGSPSSDWPSLAKGEPGLSLLGLALPGEGRARALPPRIGPPWRRAGAASLPSRTQQRLTTLGLPSVPNSSPKTSLTGVESLPRCHPLRPLCLQHLQEKYPRPDQLRGLPGGAVDGVRGTTQEKLQWIFGLYDVNNDGLITKTEMVDVVTAIYEMMGRSTEPQEERRPPRSTEKIFHLIDTNQDGAITIEELAEWVSRDDTIIQSLSMMDTVLFTRRDRGADGAPPPTRPSLSQP</sequence>
<protein>
    <submittedName>
        <fullName evidence="6">Putative Kv channel-interacting protein</fullName>
    </submittedName>
</protein>
<comment type="caution">
    <text evidence="6">The sequence shown here is derived from an EMBL/GenBank/DDBJ whole genome shotgun (WGS) entry which is preliminary data.</text>
</comment>
<evidence type="ECO:0000256" key="4">
    <source>
        <dbReference type="SAM" id="MobiDB-lite"/>
    </source>
</evidence>
<dbReference type="PRINTS" id="PR00450">
    <property type="entry name" value="RECOVERIN"/>
</dbReference>
<keyword evidence="1" id="KW-0479">Metal-binding</keyword>
<reference evidence="6 7" key="2">
    <citation type="submission" date="2019-01" db="EMBL/GenBank/DDBJ databases">
        <title>The decoding of complex shrimp genome reveals the adaptation for benthos swimmer, frequently molting mechanism and breeding impact on genome.</title>
        <authorList>
            <person name="Sun Y."/>
            <person name="Gao Y."/>
            <person name="Yu Y."/>
        </authorList>
    </citation>
    <scope>NUCLEOTIDE SEQUENCE [LARGE SCALE GENOMIC DNA]</scope>
    <source>
        <tissue evidence="6">Muscle</tissue>
    </source>
</reference>
<proteinExistence type="predicted"/>
<feature type="domain" description="EF-hand" evidence="5">
    <location>
        <begin position="190"/>
        <end position="225"/>
    </location>
</feature>
<gene>
    <name evidence="6" type="ORF">C7M84_022014</name>
</gene>
<dbReference type="Pfam" id="PF13499">
    <property type="entry name" value="EF-hand_7"/>
    <property type="match status" value="1"/>
</dbReference>
<feature type="domain" description="EF-hand" evidence="5">
    <location>
        <begin position="143"/>
        <end position="178"/>
    </location>
</feature>
<dbReference type="OrthoDB" id="191686at2759"/>
<dbReference type="PROSITE" id="PS50222">
    <property type="entry name" value="EF_HAND_2"/>
    <property type="match status" value="2"/>
</dbReference>
<dbReference type="SMART" id="SM00054">
    <property type="entry name" value="EFh"/>
    <property type="match status" value="2"/>
</dbReference>
<evidence type="ECO:0000313" key="6">
    <source>
        <dbReference type="EMBL" id="ROT84784.1"/>
    </source>
</evidence>
<dbReference type="CDD" id="cd00051">
    <property type="entry name" value="EFh"/>
    <property type="match status" value="1"/>
</dbReference>
<name>A0A3R7Q343_PENVA</name>
<dbReference type="InterPro" id="IPR002048">
    <property type="entry name" value="EF_hand_dom"/>
</dbReference>
<feature type="region of interest" description="Disordered" evidence="4">
    <location>
        <begin position="55"/>
        <end position="77"/>
    </location>
</feature>
<keyword evidence="2" id="KW-0677">Repeat</keyword>
<dbReference type="STRING" id="6689.A0A3R7Q343"/>
<dbReference type="PANTHER" id="PTHR23055">
    <property type="entry name" value="CALCIUM BINDING PROTEINS"/>
    <property type="match status" value="1"/>
</dbReference>
<keyword evidence="7" id="KW-1185">Reference proteome</keyword>
<evidence type="ECO:0000313" key="7">
    <source>
        <dbReference type="Proteomes" id="UP000283509"/>
    </source>
</evidence>
<dbReference type="GO" id="GO:0005509">
    <property type="term" value="F:calcium ion binding"/>
    <property type="evidence" value="ECO:0007669"/>
    <property type="project" value="InterPro"/>
</dbReference>
<evidence type="ECO:0000256" key="2">
    <source>
        <dbReference type="ARBA" id="ARBA00022737"/>
    </source>
</evidence>
<feature type="compositionally biased region" description="Polar residues" evidence="4">
    <location>
        <begin position="90"/>
        <end position="101"/>
    </location>
</feature>
<evidence type="ECO:0000259" key="5">
    <source>
        <dbReference type="PROSITE" id="PS50222"/>
    </source>
</evidence>
<reference evidence="6 7" key="1">
    <citation type="submission" date="2018-04" db="EMBL/GenBank/DDBJ databases">
        <authorList>
            <person name="Zhang X."/>
            <person name="Yuan J."/>
            <person name="Li F."/>
            <person name="Xiang J."/>
        </authorList>
    </citation>
    <scope>NUCLEOTIDE SEQUENCE [LARGE SCALE GENOMIC DNA]</scope>
    <source>
        <tissue evidence="6">Muscle</tissue>
    </source>
</reference>
<feature type="region of interest" description="Disordered" evidence="4">
    <location>
        <begin position="1"/>
        <end position="37"/>
    </location>
</feature>
<dbReference type="EMBL" id="QCYY01000498">
    <property type="protein sequence ID" value="ROT84784.1"/>
    <property type="molecule type" value="Genomic_DNA"/>
</dbReference>
<keyword evidence="3" id="KW-0106">Calcium</keyword>
<dbReference type="PANTHER" id="PTHR23055:SF185">
    <property type="entry name" value="NEUROCALCIN HOMOLOG-LIKE PROTEIN"/>
    <property type="match status" value="1"/>
</dbReference>
<dbReference type="PROSITE" id="PS00018">
    <property type="entry name" value="EF_HAND_1"/>
    <property type="match status" value="2"/>
</dbReference>